<organism evidence="1 2">
    <name type="scientific">Halosquirtibacter laminarini</name>
    <dbReference type="NCBI Taxonomy" id="3374600"/>
    <lineage>
        <taxon>Bacteria</taxon>
        <taxon>Pseudomonadati</taxon>
        <taxon>Bacteroidota</taxon>
        <taxon>Bacteroidia</taxon>
        <taxon>Marinilabiliales</taxon>
        <taxon>Prolixibacteraceae</taxon>
        <taxon>Halosquirtibacter</taxon>
    </lineage>
</organism>
<sequence length="639" mass="71325">MKEINQLKQTYQNIETSVYDSKELGSVAVAQRIAQLIRKKATQEKPFVLGLATGATPLGVYAELVRLHKEEGLSFENVVTFNLDEYLPMAPADKNSYVRFMHENLFDHIDIKSENVHIPDGTIGEEEVVDFCREYEAKIASLGGLDLQILGIGRSGHIGFNEPGSGLYSLTRRVKLDAITIKDAAKDFGGVANVPHEAITMGISTILNAKRVVLMAWGESKAPIVKKAIEDEITDLIPATYLQYHSNVRFVLDNDAATELATTDMPWLFGDIEWNDRMIRKAVTWLALQVQKPVLKLTDEDYTKYGMRDLLEKCCNSYNINIKVFNDLQHTITGWPGGKPNADDTNRPAPSEPAKKKIAVFSPHPDDDVISMGGTFIRLASQGHDVNVAYHVSGNIAVADEDVLRYAKFIKMFNGTFGGGDSVAEAKLDKAVEIIKNRKPGDLDSPEALEIKGLLRRLEAINADEFVGVPEEKVTFLDMPFYKTGTVEKKPLSQDDIDVIVNYLQQIKPQQIYAAADLADPHGTHGVCFEALIAALKQLEGEAWLENCVLWGYRGAWAEWNIADVDMAVPLSPCEVDGKIKAIYCHGSQKDNVLFPGEDKREFWERARDRNNATAELYDKLGLAEYEAMEVFAKYDFRK</sequence>
<accession>A0AC61NKW3</accession>
<name>A0AC61NKW3_9BACT</name>
<gene>
    <name evidence="1" type="primary">nagB</name>
    <name evidence="1" type="ORF">K4L44_00465</name>
</gene>
<evidence type="ECO:0000313" key="2">
    <source>
        <dbReference type="Proteomes" id="UP000826212"/>
    </source>
</evidence>
<dbReference type="Proteomes" id="UP000826212">
    <property type="component" value="Chromosome"/>
</dbReference>
<dbReference type="EC" id="3.5.99.6" evidence="1"/>
<protein>
    <submittedName>
        <fullName evidence="1">Glucosamine-6-phosphate deaminase</fullName>
        <ecNumber evidence="1">3.5.99.6</ecNumber>
    </submittedName>
</protein>
<keyword evidence="2" id="KW-1185">Reference proteome</keyword>
<evidence type="ECO:0000313" key="1">
    <source>
        <dbReference type="EMBL" id="QZE14401.1"/>
    </source>
</evidence>
<keyword evidence="1" id="KW-0378">Hydrolase</keyword>
<proteinExistence type="predicted"/>
<reference evidence="1" key="1">
    <citation type="submission" date="2021-08" db="EMBL/GenBank/DDBJ databases">
        <title>Novel anaerobic bacterium isolated from sea squirt in East Sea, Republic of Korea.</title>
        <authorList>
            <person name="Nguyen T.H."/>
            <person name="Li Z."/>
            <person name="Lee Y.-J."/>
            <person name="Ko J."/>
            <person name="Kim S.-G."/>
        </authorList>
    </citation>
    <scope>NUCLEOTIDE SEQUENCE</scope>
    <source>
        <strain evidence="1">KCTC 25031</strain>
    </source>
</reference>
<dbReference type="EMBL" id="CP081303">
    <property type="protein sequence ID" value="QZE14401.1"/>
    <property type="molecule type" value="Genomic_DNA"/>
</dbReference>